<dbReference type="GO" id="GO:0003677">
    <property type="term" value="F:DNA binding"/>
    <property type="evidence" value="ECO:0007669"/>
    <property type="project" value="UniProtKB-UniRule"/>
</dbReference>
<dbReference type="Pfam" id="PF00440">
    <property type="entry name" value="TetR_N"/>
    <property type="match status" value="1"/>
</dbReference>
<dbReference type="AlphaFoldDB" id="A0A5C1YIK7"/>
<feature type="DNA-binding region" description="H-T-H motif" evidence="4">
    <location>
        <begin position="42"/>
        <end position="61"/>
    </location>
</feature>
<evidence type="ECO:0000256" key="2">
    <source>
        <dbReference type="ARBA" id="ARBA00023125"/>
    </source>
</evidence>
<dbReference type="SUPFAM" id="SSF46689">
    <property type="entry name" value="Homeodomain-like"/>
    <property type="match status" value="1"/>
</dbReference>
<evidence type="ECO:0000256" key="3">
    <source>
        <dbReference type="ARBA" id="ARBA00023163"/>
    </source>
</evidence>
<dbReference type="InterPro" id="IPR009057">
    <property type="entry name" value="Homeodomain-like_sf"/>
</dbReference>
<evidence type="ECO:0000259" key="5">
    <source>
        <dbReference type="PROSITE" id="PS50977"/>
    </source>
</evidence>
<name>A0A5C1YIK7_9MICO</name>
<dbReference type="Gene3D" id="1.10.357.10">
    <property type="entry name" value="Tetracycline Repressor, domain 2"/>
    <property type="match status" value="1"/>
</dbReference>
<dbReference type="InterPro" id="IPR054129">
    <property type="entry name" value="DesT_TetR_C"/>
</dbReference>
<feature type="domain" description="HTH tetR-type" evidence="5">
    <location>
        <begin position="19"/>
        <end position="79"/>
    </location>
</feature>
<dbReference type="PROSITE" id="PS50977">
    <property type="entry name" value="HTH_TETR_2"/>
    <property type="match status" value="1"/>
</dbReference>
<keyword evidence="1" id="KW-0805">Transcription regulation</keyword>
<dbReference type="PANTHER" id="PTHR47506:SF6">
    <property type="entry name" value="HTH-TYPE TRANSCRIPTIONAL REPRESSOR NEMR"/>
    <property type="match status" value="1"/>
</dbReference>
<dbReference type="EMBL" id="CP043505">
    <property type="protein sequence ID" value="QEO15438.1"/>
    <property type="molecule type" value="Genomic_DNA"/>
</dbReference>
<proteinExistence type="predicted"/>
<dbReference type="PANTHER" id="PTHR47506">
    <property type="entry name" value="TRANSCRIPTIONAL REGULATORY PROTEIN"/>
    <property type="match status" value="1"/>
</dbReference>
<dbReference type="OrthoDB" id="8479950at2"/>
<reference evidence="6 7" key="1">
    <citation type="submission" date="2019-09" db="EMBL/GenBank/DDBJ databases">
        <title>Genome sequencing of strain KACC 19306.</title>
        <authorList>
            <person name="Heo J."/>
            <person name="Kim S.-J."/>
            <person name="Kim J.-S."/>
            <person name="Hong S.-B."/>
            <person name="Kwon S.-W."/>
        </authorList>
    </citation>
    <scope>NUCLEOTIDE SEQUENCE [LARGE SCALE GENOMIC DNA]</scope>
    <source>
        <strain evidence="6 7">KACC 19306</strain>
    </source>
</reference>
<dbReference type="KEGG" id="ail:FLP10_14125"/>
<gene>
    <name evidence="6" type="ORF">FLP10_14125</name>
</gene>
<keyword evidence="2 4" id="KW-0238">DNA-binding</keyword>
<evidence type="ECO:0000313" key="6">
    <source>
        <dbReference type="EMBL" id="QEO15438.1"/>
    </source>
</evidence>
<evidence type="ECO:0000313" key="7">
    <source>
        <dbReference type="Proteomes" id="UP000324678"/>
    </source>
</evidence>
<dbReference type="Proteomes" id="UP000324678">
    <property type="component" value="Chromosome"/>
</dbReference>
<keyword evidence="3" id="KW-0804">Transcription</keyword>
<dbReference type="RefSeq" id="WP_149161452.1">
    <property type="nucleotide sequence ID" value="NZ_CP043505.1"/>
</dbReference>
<evidence type="ECO:0000256" key="4">
    <source>
        <dbReference type="PROSITE-ProRule" id="PRU00335"/>
    </source>
</evidence>
<organism evidence="6 7">
    <name type="scientific">Agromyces intestinalis</name>
    <dbReference type="NCBI Taxonomy" id="2592652"/>
    <lineage>
        <taxon>Bacteria</taxon>
        <taxon>Bacillati</taxon>
        <taxon>Actinomycetota</taxon>
        <taxon>Actinomycetes</taxon>
        <taxon>Micrococcales</taxon>
        <taxon>Microbacteriaceae</taxon>
        <taxon>Agromyces</taxon>
    </lineage>
</organism>
<accession>A0A5C1YIK7</accession>
<sequence>MRAAPDEPTAARRARLSPEERRAQLVALGVESLARQPLEEISITELASRAGVSRPLFFHYFGSKQGFEHAVVRTARDSMLHATEPRLDLDPLDRLRDTLIRTVGFVREHRGTFHSLVRGTASGDVQIREVVEQARLLQTGRVVDLFAERGVAVSSELRIVLRAWIAFTEQVLVDAALADDLGAERIVALLVTALEGICRGIDPAAASALFDA</sequence>
<dbReference type="Pfam" id="PF21943">
    <property type="entry name" value="TetR_C_46"/>
    <property type="match status" value="1"/>
</dbReference>
<keyword evidence="7" id="KW-1185">Reference proteome</keyword>
<dbReference type="InterPro" id="IPR001647">
    <property type="entry name" value="HTH_TetR"/>
</dbReference>
<evidence type="ECO:0000256" key="1">
    <source>
        <dbReference type="ARBA" id="ARBA00023015"/>
    </source>
</evidence>
<protein>
    <submittedName>
        <fullName evidence="6">TetR/AcrR family transcriptional regulator</fullName>
    </submittedName>
</protein>